<keyword evidence="4 6" id="KW-1133">Transmembrane helix</keyword>
<evidence type="ECO:0000256" key="5">
    <source>
        <dbReference type="ARBA" id="ARBA00023136"/>
    </source>
</evidence>
<evidence type="ECO:0000256" key="1">
    <source>
        <dbReference type="ARBA" id="ARBA00004141"/>
    </source>
</evidence>
<evidence type="ECO:0000313" key="9">
    <source>
        <dbReference type="EMBL" id="VDP06889.1"/>
    </source>
</evidence>
<proteinExistence type="predicted"/>
<accession>A0A183G583</accession>
<feature type="domain" description="Cation efflux protein cytoplasmic" evidence="8">
    <location>
        <begin position="151"/>
        <end position="199"/>
    </location>
</feature>
<evidence type="ECO:0000256" key="6">
    <source>
        <dbReference type="SAM" id="Phobius"/>
    </source>
</evidence>
<dbReference type="Pfam" id="PF16916">
    <property type="entry name" value="ZT_dimer"/>
    <property type="match status" value="1"/>
</dbReference>
<dbReference type="PANTHER" id="PTHR43840">
    <property type="entry name" value="MITOCHONDRIAL METAL TRANSPORTER 1-RELATED"/>
    <property type="match status" value="1"/>
</dbReference>
<feature type="transmembrane region" description="Helical" evidence="6">
    <location>
        <begin position="35"/>
        <end position="55"/>
    </location>
</feature>
<dbReference type="AlphaFoldDB" id="A0A183G583"/>
<dbReference type="GO" id="GO:0016020">
    <property type="term" value="C:membrane"/>
    <property type="evidence" value="ECO:0007669"/>
    <property type="project" value="UniProtKB-SubCell"/>
</dbReference>
<gene>
    <name evidence="9" type="ORF">HPBE_LOCUS16746</name>
</gene>
<reference evidence="11" key="2">
    <citation type="submission" date="2019-09" db="UniProtKB">
        <authorList>
            <consortium name="WormBaseParasite"/>
        </authorList>
    </citation>
    <scope>IDENTIFICATION</scope>
</reference>
<dbReference type="PANTHER" id="PTHR43840:SF13">
    <property type="entry name" value="CATION EFFLUX PROTEIN CYTOPLASMIC DOMAIN-CONTAINING PROTEIN"/>
    <property type="match status" value="1"/>
</dbReference>
<dbReference type="InterPro" id="IPR027470">
    <property type="entry name" value="Cation_efflux_CTD"/>
</dbReference>
<keyword evidence="5 6" id="KW-0472">Membrane</keyword>
<dbReference type="InterPro" id="IPR050291">
    <property type="entry name" value="CDF_Transporter"/>
</dbReference>
<dbReference type="EMBL" id="UZAH01029590">
    <property type="protein sequence ID" value="VDP06889.1"/>
    <property type="molecule type" value="Genomic_DNA"/>
</dbReference>
<keyword evidence="10" id="KW-1185">Reference proteome</keyword>
<dbReference type="InterPro" id="IPR036837">
    <property type="entry name" value="Cation_efflux_CTD_sf"/>
</dbReference>
<dbReference type="SUPFAM" id="SSF160240">
    <property type="entry name" value="Cation efflux protein cytoplasmic domain-like"/>
    <property type="match status" value="1"/>
</dbReference>
<sequence length="205" mass="23351">MINGTTGDTGDFAWRIPCPPAKFCIGEQPTLDVSLVTVCIMVATVAVKLTLFCICQKYKKDPSIKVLAMDHRNDCLSNSVALSCAWLDIQTERLHFRYWYYLDPIGAIFVSVYILYTWMSTGWDHLSKLSGRSAKPEFINRIIKVLQVCIDHDPRISHLDTVYVYHYGTKFLVEVHIVLDEDMPLKVAHDISEALQINIESLPEV</sequence>
<evidence type="ECO:0000259" key="7">
    <source>
        <dbReference type="Pfam" id="PF01545"/>
    </source>
</evidence>
<accession>A0A3P8E3H4</accession>
<dbReference type="GO" id="GO:0008324">
    <property type="term" value="F:monoatomic cation transmembrane transporter activity"/>
    <property type="evidence" value="ECO:0007669"/>
    <property type="project" value="InterPro"/>
</dbReference>
<dbReference type="InterPro" id="IPR058533">
    <property type="entry name" value="Cation_efflux_TM"/>
</dbReference>
<evidence type="ECO:0000313" key="10">
    <source>
        <dbReference type="Proteomes" id="UP000050761"/>
    </source>
</evidence>
<comment type="subcellular location">
    <subcellularLocation>
        <location evidence="1">Membrane</location>
        <topology evidence="1">Multi-pass membrane protein</topology>
    </subcellularLocation>
</comment>
<feature type="transmembrane region" description="Helical" evidence="6">
    <location>
        <begin position="98"/>
        <end position="119"/>
    </location>
</feature>
<protein>
    <submittedName>
        <fullName evidence="11">ZT_dimer domain-containing protein</fullName>
    </submittedName>
</protein>
<dbReference type="Gene3D" id="3.30.70.1350">
    <property type="entry name" value="Cation efflux protein, cytoplasmic domain"/>
    <property type="match status" value="1"/>
</dbReference>
<evidence type="ECO:0000259" key="8">
    <source>
        <dbReference type="Pfam" id="PF16916"/>
    </source>
</evidence>
<feature type="domain" description="Cation efflux protein transmembrane" evidence="7">
    <location>
        <begin position="32"/>
        <end position="129"/>
    </location>
</feature>
<evidence type="ECO:0000313" key="11">
    <source>
        <dbReference type="WBParaSite" id="HPBE_0001674701-mRNA-1"/>
    </source>
</evidence>
<dbReference type="WBParaSite" id="HPBE_0001674701-mRNA-1">
    <property type="protein sequence ID" value="HPBE_0001674701-mRNA-1"/>
    <property type="gene ID" value="HPBE_0001674701"/>
</dbReference>
<organism evidence="10 11">
    <name type="scientific">Heligmosomoides polygyrus</name>
    <name type="common">Parasitic roundworm</name>
    <dbReference type="NCBI Taxonomy" id="6339"/>
    <lineage>
        <taxon>Eukaryota</taxon>
        <taxon>Metazoa</taxon>
        <taxon>Ecdysozoa</taxon>
        <taxon>Nematoda</taxon>
        <taxon>Chromadorea</taxon>
        <taxon>Rhabditida</taxon>
        <taxon>Rhabditina</taxon>
        <taxon>Rhabditomorpha</taxon>
        <taxon>Strongyloidea</taxon>
        <taxon>Heligmosomidae</taxon>
        <taxon>Heligmosomoides</taxon>
    </lineage>
</organism>
<evidence type="ECO:0000256" key="4">
    <source>
        <dbReference type="ARBA" id="ARBA00022989"/>
    </source>
</evidence>
<dbReference type="Gene3D" id="1.20.1510.10">
    <property type="entry name" value="Cation efflux protein transmembrane domain"/>
    <property type="match status" value="1"/>
</dbReference>
<name>A0A183G583_HELPZ</name>
<dbReference type="Proteomes" id="UP000050761">
    <property type="component" value="Unassembled WGS sequence"/>
</dbReference>
<dbReference type="SUPFAM" id="SSF161111">
    <property type="entry name" value="Cation efflux protein transmembrane domain-like"/>
    <property type="match status" value="1"/>
</dbReference>
<evidence type="ECO:0000256" key="2">
    <source>
        <dbReference type="ARBA" id="ARBA00022448"/>
    </source>
</evidence>
<dbReference type="Pfam" id="PF01545">
    <property type="entry name" value="Cation_efflux"/>
    <property type="match status" value="1"/>
</dbReference>
<dbReference type="OrthoDB" id="78296at2759"/>
<dbReference type="InterPro" id="IPR027469">
    <property type="entry name" value="Cation_efflux_TMD_sf"/>
</dbReference>
<keyword evidence="3 6" id="KW-0812">Transmembrane</keyword>
<reference evidence="9 10" key="1">
    <citation type="submission" date="2018-11" db="EMBL/GenBank/DDBJ databases">
        <authorList>
            <consortium name="Pathogen Informatics"/>
        </authorList>
    </citation>
    <scope>NUCLEOTIDE SEQUENCE [LARGE SCALE GENOMIC DNA]</scope>
</reference>
<evidence type="ECO:0000256" key="3">
    <source>
        <dbReference type="ARBA" id="ARBA00022692"/>
    </source>
</evidence>
<keyword evidence="2" id="KW-0813">Transport</keyword>